<dbReference type="eggNOG" id="arCOG03067">
    <property type="taxonomic scope" value="Archaea"/>
</dbReference>
<proteinExistence type="predicted"/>
<dbReference type="EMBL" id="CP003929">
    <property type="protein sequence ID" value="AGB38956.1"/>
    <property type="molecule type" value="Genomic_DNA"/>
</dbReference>
<dbReference type="GeneID" id="14403605"/>
<gene>
    <name evidence="1" type="ORF">Natoc_3218</name>
</gene>
<name>L0K1T5_9EURY</name>
<dbReference type="RefSeq" id="WP_015322395.1">
    <property type="nucleotide sequence ID" value="NC_019974.1"/>
</dbReference>
<dbReference type="HOGENOM" id="CLU_124803_1_0_2"/>
<dbReference type="AlphaFoldDB" id="L0K1T5"/>
<dbReference type="InterPro" id="IPR036390">
    <property type="entry name" value="WH_DNA-bd_sf"/>
</dbReference>
<dbReference type="STRING" id="694430.Natoc_3218"/>
<reference evidence="1 2" key="1">
    <citation type="submission" date="2012-11" db="EMBL/GenBank/DDBJ databases">
        <title>FINISHED of Natronococcus occultus SP4, DSM 3396.</title>
        <authorList>
            <consortium name="DOE Joint Genome Institute"/>
            <person name="Eisen J."/>
            <person name="Huntemann M."/>
            <person name="Wei C.-L."/>
            <person name="Han J."/>
            <person name="Detter J.C."/>
            <person name="Han C."/>
            <person name="Tapia R."/>
            <person name="Chen A."/>
            <person name="Kyrpides N."/>
            <person name="Mavromatis K."/>
            <person name="Markowitz V."/>
            <person name="Szeto E."/>
            <person name="Ivanova N."/>
            <person name="Mikhailova N."/>
            <person name="Ovchinnikova G."/>
            <person name="Pagani I."/>
            <person name="Pati A."/>
            <person name="Goodwin L."/>
            <person name="Nordberg H.P."/>
            <person name="Cantor M.N."/>
            <person name="Hua S.X."/>
            <person name="Woyke T."/>
            <person name="Eisen J."/>
            <person name="Klenk H.-P."/>
            <person name="Klenk H.-P."/>
        </authorList>
    </citation>
    <scope>NUCLEOTIDE SEQUENCE [LARGE SCALE GENOMIC DNA]</scope>
    <source>
        <strain evidence="1 2">SP4</strain>
    </source>
</reference>
<dbReference type="SUPFAM" id="SSF46785">
    <property type="entry name" value="Winged helix' DNA-binding domain"/>
    <property type="match status" value="1"/>
</dbReference>
<evidence type="ECO:0000313" key="1">
    <source>
        <dbReference type="EMBL" id="AGB38956.1"/>
    </source>
</evidence>
<dbReference type="Gene3D" id="1.10.10.10">
    <property type="entry name" value="Winged helix-like DNA-binding domain superfamily/Winged helix DNA-binding domain"/>
    <property type="match status" value="1"/>
</dbReference>
<protein>
    <submittedName>
        <fullName evidence="1">Sugar-specific transcriptional regulator TrmB</fullName>
    </submittedName>
</protein>
<dbReference type="Proteomes" id="UP000010878">
    <property type="component" value="Chromosome"/>
</dbReference>
<dbReference type="InterPro" id="IPR011991">
    <property type="entry name" value="ArsR-like_HTH"/>
</dbReference>
<dbReference type="OrthoDB" id="10985at2157"/>
<keyword evidence="2" id="KW-1185">Reference proteome</keyword>
<organism evidence="1 2">
    <name type="scientific">Natronococcus occultus SP4</name>
    <dbReference type="NCBI Taxonomy" id="694430"/>
    <lineage>
        <taxon>Archaea</taxon>
        <taxon>Methanobacteriati</taxon>
        <taxon>Methanobacteriota</taxon>
        <taxon>Stenosarchaea group</taxon>
        <taxon>Halobacteria</taxon>
        <taxon>Halobacteriales</taxon>
        <taxon>Natrialbaceae</taxon>
        <taxon>Natronococcus</taxon>
    </lineage>
</organism>
<accession>L0K1T5</accession>
<dbReference type="KEGG" id="nou:Natoc_3218"/>
<evidence type="ECO:0000313" key="2">
    <source>
        <dbReference type="Proteomes" id="UP000010878"/>
    </source>
</evidence>
<dbReference type="Pfam" id="PF12840">
    <property type="entry name" value="HTH_20"/>
    <property type="match status" value="1"/>
</dbReference>
<dbReference type="InterPro" id="IPR036388">
    <property type="entry name" value="WH-like_DNA-bd_sf"/>
</dbReference>
<sequence>MPLEFSSSDDAPSCEHVFSALTDDACREIIAALEEPLTVEETAEEIERPLSTTYRKLDRLTEAGLVRETSGVGRSCHRKSRYVADFERVAIALDDDRSIRVEVDGSSDPLVGLWTQDS</sequence>
<dbReference type="CDD" id="cd00090">
    <property type="entry name" value="HTH_ARSR"/>
    <property type="match status" value="1"/>
</dbReference>